<dbReference type="OrthoDB" id="417891at2759"/>
<dbReference type="Pfam" id="PF13561">
    <property type="entry name" value="adh_short_C2"/>
    <property type="match status" value="1"/>
</dbReference>
<sequence>MDVPEAPIFPVLTDKVAIITGAAQGMGKATAAVFLKAGAKVVIADIKREQGEMVATELARLGEIRFVQADISKSEDVQNLIAETVKAFGSLDVAINNAAHYPDKSPLIDFDEQVWRSLMDVTLTGTAMCCKYQMQQMKKQGAKGSIVNIASINAYSPQPNMPAYTSAKHALLGLTKHAASEGGPLGIRVNAIAPGPIYSEMSAAALEIMGTTHDEFAPKVTSLNRFGQSYEVAHGSLWLASDASSYVNGVCLPIDGGALAKW</sequence>
<evidence type="ECO:0000256" key="1">
    <source>
        <dbReference type="ARBA" id="ARBA00006484"/>
    </source>
</evidence>
<accession>A0A9W4JAX6</accession>
<dbReference type="EMBL" id="CAJVPA010000191">
    <property type="protein sequence ID" value="CAG8386255.1"/>
    <property type="molecule type" value="Genomic_DNA"/>
</dbReference>
<dbReference type="Proteomes" id="UP001152646">
    <property type="component" value="Unassembled WGS sequence"/>
</dbReference>
<evidence type="ECO:0000313" key="5">
    <source>
        <dbReference type="Proteomes" id="UP001152646"/>
    </source>
</evidence>
<dbReference type="PANTHER" id="PTHR24321:SF8">
    <property type="entry name" value="ESTRADIOL 17-BETA-DEHYDROGENASE 8-RELATED"/>
    <property type="match status" value="1"/>
</dbReference>
<organism evidence="4 5">
    <name type="scientific">Penicillium salamii</name>
    <dbReference type="NCBI Taxonomy" id="1612424"/>
    <lineage>
        <taxon>Eukaryota</taxon>
        <taxon>Fungi</taxon>
        <taxon>Dikarya</taxon>
        <taxon>Ascomycota</taxon>
        <taxon>Pezizomycotina</taxon>
        <taxon>Eurotiomycetes</taxon>
        <taxon>Eurotiomycetidae</taxon>
        <taxon>Eurotiales</taxon>
        <taxon>Aspergillaceae</taxon>
        <taxon>Penicillium</taxon>
    </lineage>
</organism>
<dbReference type="InterPro" id="IPR020904">
    <property type="entry name" value="Sc_DH/Rdtase_CS"/>
</dbReference>
<dbReference type="InterPro" id="IPR036291">
    <property type="entry name" value="NAD(P)-bd_dom_sf"/>
</dbReference>
<dbReference type="PANTHER" id="PTHR24321">
    <property type="entry name" value="DEHYDROGENASES, SHORT CHAIN"/>
    <property type="match status" value="1"/>
</dbReference>
<comment type="similarity">
    <text evidence="1">Belongs to the short-chain dehydrogenases/reductases (SDR) family.</text>
</comment>
<dbReference type="Gene3D" id="3.40.50.720">
    <property type="entry name" value="NAD(P)-binding Rossmann-like Domain"/>
    <property type="match status" value="1"/>
</dbReference>
<dbReference type="PROSITE" id="PS00061">
    <property type="entry name" value="ADH_SHORT"/>
    <property type="match status" value="1"/>
</dbReference>
<keyword evidence="2" id="KW-0521">NADP</keyword>
<reference evidence="4" key="1">
    <citation type="submission" date="2021-07" db="EMBL/GenBank/DDBJ databases">
        <authorList>
            <person name="Branca A.L. A."/>
        </authorList>
    </citation>
    <scope>NUCLEOTIDE SEQUENCE</scope>
</reference>
<dbReference type="InterPro" id="IPR002347">
    <property type="entry name" value="SDR_fam"/>
</dbReference>
<dbReference type="PRINTS" id="PR00081">
    <property type="entry name" value="GDHRDH"/>
</dbReference>
<dbReference type="FunFam" id="3.40.50.720:FF:000084">
    <property type="entry name" value="Short-chain dehydrogenase reductase"/>
    <property type="match status" value="1"/>
</dbReference>
<dbReference type="SUPFAM" id="SSF51735">
    <property type="entry name" value="NAD(P)-binding Rossmann-fold domains"/>
    <property type="match status" value="1"/>
</dbReference>
<protein>
    <submittedName>
        <fullName evidence="4">Uncharacterized protein</fullName>
    </submittedName>
</protein>
<dbReference type="AlphaFoldDB" id="A0A9W4JAX6"/>
<proteinExistence type="inferred from homology"/>
<evidence type="ECO:0000256" key="2">
    <source>
        <dbReference type="ARBA" id="ARBA00022857"/>
    </source>
</evidence>
<dbReference type="GO" id="GO:0016491">
    <property type="term" value="F:oxidoreductase activity"/>
    <property type="evidence" value="ECO:0007669"/>
    <property type="project" value="UniProtKB-KW"/>
</dbReference>
<gene>
    <name evidence="4" type="ORF">PSALAMII_LOCUS6596</name>
</gene>
<evidence type="ECO:0000313" key="4">
    <source>
        <dbReference type="EMBL" id="CAG8386255.1"/>
    </source>
</evidence>
<dbReference type="CDD" id="cd05233">
    <property type="entry name" value="SDR_c"/>
    <property type="match status" value="1"/>
</dbReference>
<keyword evidence="3" id="KW-0560">Oxidoreductase</keyword>
<name>A0A9W4JAX6_9EURO</name>
<dbReference type="PRINTS" id="PR00080">
    <property type="entry name" value="SDRFAMILY"/>
</dbReference>
<comment type="caution">
    <text evidence="4">The sequence shown here is derived from an EMBL/GenBank/DDBJ whole genome shotgun (WGS) entry which is preliminary data.</text>
</comment>
<dbReference type="NCBIfam" id="NF005559">
    <property type="entry name" value="PRK07231.1"/>
    <property type="match status" value="1"/>
</dbReference>
<evidence type="ECO:0000256" key="3">
    <source>
        <dbReference type="ARBA" id="ARBA00023002"/>
    </source>
</evidence>